<organism evidence="1">
    <name type="scientific">Sinorhizobium medicae</name>
    <dbReference type="NCBI Taxonomy" id="110321"/>
    <lineage>
        <taxon>Bacteria</taxon>
        <taxon>Pseudomonadati</taxon>
        <taxon>Pseudomonadota</taxon>
        <taxon>Alphaproteobacteria</taxon>
        <taxon>Hyphomicrobiales</taxon>
        <taxon>Rhizobiaceae</taxon>
        <taxon>Sinorhizobium/Ensifer group</taxon>
        <taxon>Sinorhizobium</taxon>
    </lineage>
</organism>
<sequence>MDDCFNIMASKNPVQKLRIADIAFIKFGFRRYRPAKPSGETIKDNNVFVRVEKAPNHVAPDVSGTTCYQNCHLITPAVFVRGRFGTN</sequence>
<dbReference type="AlphaFoldDB" id="A0A508X549"/>
<dbReference type="EMBL" id="CABFNB010000134">
    <property type="protein sequence ID" value="VTZ64647.1"/>
    <property type="molecule type" value="Genomic_DNA"/>
</dbReference>
<reference evidence="1" key="1">
    <citation type="submission" date="2019-06" db="EMBL/GenBank/DDBJ databases">
        <authorList>
            <person name="Le Quere A."/>
            <person name="Colella S."/>
        </authorList>
    </citation>
    <scope>NUCLEOTIDE SEQUENCE</scope>
    <source>
        <strain evidence="1">EmedicaeMD41</strain>
    </source>
</reference>
<proteinExistence type="predicted"/>
<gene>
    <name evidence="1" type="ORF">EMEDMD4_650002</name>
</gene>
<evidence type="ECO:0000313" key="1">
    <source>
        <dbReference type="EMBL" id="VTZ64647.1"/>
    </source>
</evidence>
<accession>A0A508X549</accession>
<protein>
    <submittedName>
        <fullName evidence="1">Uncharacterized protein</fullName>
    </submittedName>
</protein>
<dbReference type="Proteomes" id="UP000507954">
    <property type="component" value="Unassembled WGS sequence"/>
</dbReference>
<name>A0A508X549_9HYPH</name>